<evidence type="ECO:0000313" key="1">
    <source>
        <dbReference type="EMBL" id="AKG38997.1"/>
    </source>
</evidence>
<organism evidence="1 2">
    <name type="scientific">Infirmifilum uzonense</name>
    <dbReference type="NCBI Taxonomy" id="1550241"/>
    <lineage>
        <taxon>Archaea</taxon>
        <taxon>Thermoproteota</taxon>
        <taxon>Thermoprotei</taxon>
        <taxon>Thermofilales</taxon>
        <taxon>Thermofilaceae</taxon>
        <taxon>Infirmifilum</taxon>
    </lineage>
</organism>
<proteinExistence type="predicted"/>
<gene>
    <name evidence="1" type="ORF">MA03_06720</name>
</gene>
<protein>
    <recommendedName>
        <fullName evidence="3">Transcription factor Pcc1</fullName>
    </recommendedName>
</protein>
<evidence type="ECO:0000313" key="2">
    <source>
        <dbReference type="Proteomes" id="UP000067434"/>
    </source>
</evidence>
<keyword evidence="2" id="KW-1185">Reference proteome</keyword>
<accession>A0A0F7FJ38</accession>
<sequence>MKVLIREISIKIELPGSREFHEALSVDDYSTREVSLSSDWKEERVLYTIRLRPERLGEAKGIINEILRLLQMLELLEK</sequence>
<dbReference type="AlphaFoldDB" id="A0A0F7FJ38"/>
<evidence type="ECO:0008006" key="3">
    <source>
        <dbReference type="Google" id="ProtNLM"/>
    </source>
</evidence>
<reference evidence="1 2" key="1">
    <citation type="journal article" date="2015" name="Stand. Genomic Sci.">
        <title>Complete genome sequence of and proposal of Thermofilum uzonense sp. nov. a novel hyperthermophilic crenarchaeon and emended description of the genus Thermofilum.</title>
        <authorList>
            <person name="Toshchakov S.V."/>
            <person name="Korzhenkov A.A."/>
            <person name="Samarov N.I."/>
            <person name="Mazunin I.O."/>
            <person name="Mozhey O.I."/>
            <person name="Shmyr I.S."/>
            <person name="Derbikova K.S."/>
            <person name="Taranov E.A."/>
            <person name="Dominova I.N."/>
            <person name="Bonch-Osmolovskaya E.A."/>
            <person name="Patrushev M.V."/>
            <person name="Podosokorskaya O.A."/>
            <person name="Kublanov I.V."/>
        </authorList>
    </citation>
    <scope>NUCLEOTIDE SEQUENCE [LARGE SCALE GENOMIC DNA]</scope>
    <source>
        <strain evidence="1 2">1807-2</strain>
    </source>
</reference>
<dbReference type="HOGENOM" id="CLU_2613821_0_0_2"/>
<name>A0A0F7FJ38_9CREN</name>
<dbReference type="Proteomes" id="UP000067434">
    <property type="component" value="Chromosome"/>
</dbReference>
<dbReference type="EMBL" id="CP009961">
    <property type="protein sequence ID" value="AKG38997.1"/>
    <property type="molecule type" value="Genomic_DNA"/>
</dbReference>
<dbReference type="STRING" id="1550241.MA03_06720"/>
<dbReference type="KEGG" id="thf:MA03_06720"/>
<dbReference type="PATRIC" id="fig|1550241.5.peg.1396"/>